<organism evidence="2 3">
    <name type="scientific">Crepidotus variabilis</name>
    <dbReference type="NCBI Taxonomy" id="179855"/>
    <lineage>
        <taxon>Eukaryota</taxon>
        <taxon>Fungi</taxon>
        <taxon>Dikarya</taxon>
        <taxon>Basidiomycota</taxon>
        <taxon>Agaricomycotina</taxon>
        <taxon>Agaricomycetes</taxon>
        <taxon>Agaricomycetidae</taxon>
        <taxon>Agaricales</taxon>
        <taxon>Agaricineae</taxon>
        <taxon>Crepidotaceae</taxon>
        <taxon>Crepidotus</taxon>
    </lineage>
</organism>
<dbReference type="AlphaFoldDB" id="A0A9P6EU92"/>
<dbReference type="EMBL" id="MU157824">
    <property type="protein sequence ID" value="KAF9535342.1"/>
    <property type="molecule type" value="Genomic_DNA"/>
</dbReference>
<gene>
    <name evidence="2" type="ORF">CPB83DRAFT_5487</name>
</gene>
<evidence type="ECO:0000256" key="1">
    <source>
        <dbReference type="SAM" id="MobiDB-lite"/>
    </source>
</evidence>
<reference evidence="2" key="1">
    <citation type="submission" date="2020-11" db="EMBL/GenBank/DDBJ databases">
        <authorList>
            <consortium name="DOE Joint Genome Institute"/>
            <person name="Ahrendt S."/>
            <person name="Riley R."/>
            <person name="Andreopoulos W."/>
            <person name="Labutti K."/>
            <person name="Pangilinan J."/>
            <person name="Ruiz-Duenas F.J."/>
            <person name="Barrasa J.M."/>
            <person name="Sanchez-Garcia M."/>
            <person name="Camarero S."/>
            <person name="Miyauchi S."/>
            <person name="Serrano A."/>
            <person name="Linde D."/>
            <person name="Babiker R."/>
            <person name="Drula E."/>
            <person name="Ayuso-Fernandez I."/>
            <person name="Pacheco R."/>
            <person name="Padilla G."/>
            <person name="Ferreira P."/>
            <person name="Barriuso J."/>
            <person name="Kellner H."/>
            <person name="Castanera R."/>
            <person name="Alfaro M."/>
            <person name="Ramirez L."/>
            <person name="Pisabarro A.G."/>
            <person name="Kuo A."/>
            <person name="Tritt A."/>
            <person name="Lipzen A."/>
            <person name="He G."/>
            <person name="Yan M."/>
            <person name="Ng V."/>
            <person name="Cullen D."/>
            <person name="Martin F."/>
            <person name="Rosso M.-N."/>
            <person name="Henrissat B."/>
            <person name="Hibbett D."/>
            <person name="Martinez A.T."/>
            <person name="Grigoriev I.V."/>
        </authorList>
    </citation>
    <scope>NUCLEOTIDE SEQUENCE</scope>
    <source>
        <strain evidence="2">CBS 506.95</strain>
    </source>
</reference>
<evidence type="ECO:0000313" key="3">
    <source>
        <dbReference type="Proteomes" id="UP000807306"/>
    </source>
</evidence>
<accession>A0A9P6EU92</accession>
<evidence type="ECO:0000313" key="2">
    <source>
        <dbReference type="EMBL" id="KAF9535342.1"/>
    </source>
</evidence>
<feature type="region of interest" description="Disordered" evidence="1">
    <location>
        <begin position="214"/>
        <end position="240"/>
    </location>
</feature>
<dbReference type="Proteomes" id="UP000807306">
    <property type="component" value="Unassembled WGS sequence"/>
</dbReference>
<name>A0A9P6EU92_9AGAR</name>
<dbReference type="OrthoDB" id="9991317at2759"/>
<sequence>MARFEEVDSRDEDFDEAKKAFDMALVLAGDDDIRKRYALSNIAFLYSKRGMLATSAADKYLEMVDNLKIATTSSAGPPKNTVLPTSMLARLTNLAEEEHLARENVHPSEQLSMYAAVIDMLPDVAALVREYVRHQQIITTSEAVMGGVDEAVKPGEIEMAVKWMERVRCWVWNQINQLRTPLEVQDYNKELADRFERISRRLETIGFRPIRQQSEFTSSDPKVSPKEGTHQHLMLIKERD</sequence>
<keyword evidence="3" id="KW-1185">Reference proteome</keyword>
<proteinExistence type="predicted"/>
<feature type="compositionally biased region" description="Basic and acidic residues" evidence="1">
    <location>
        <begin position="223"/>
        <end position="240"/>
    </location>
</feature>
<comment type="caution">
    <text evidence="2">The sequence shown here is derived from an EMBL/GenBank/DDBJ whole genome shotgun (WGS) entry which is preliminary data.</text>
</comment>
<protein>
    <submittedName>
        <fullName evidence="2">Uncharacterized protein</fullName>
    </submittedName>
</protein>